<organism evidence="2 3">
    <name type="scientific">Anguilla anguilla</name>
    <name type="common">European freshwater eel</name>
    <name type="synonym">Muraena anguilla</name>
    <dbReference type="NCBI Taxonomy" id="7936"/>
    <lineage>
        <taxon>Eukaryota</taxon>
        <taxon>Metazoa</taxon>
        <taxon>Chordata</taxon>
        <taxon>Craniata</taxon>
        <taxon>Vertebrata</taxon>
        <taxon>Euteleostomi</taxon>
        <taxon>Actinopterygii</taxon>
        <taxon>Neopterygii</taxon>
        <taxon>Teleostei</taxon>
        <taxon>Anguilliformes</taxon>
        <taxon>Anguillidae</taxon>
        <taxon>Anguilla</taxon>
    </lineage>
</organism>
<dbReference type="EMBL" id="JAFIRN010000007">
    <property type="protein sequence ID" value="KAG5845977.1"/>
    <property type="molecule type" value="Genomic_DNA"/>
</dbReference>
<keyword evidence="3" id="KW-1185">Reference proteome</keyword>
<name>A0A9D3MDG5_ANGAN</name>
<gene>
    <name evidence="2" type="ORF">ANANG_G00144870</name>
</gene>
<comment type="caution">
    <text evidence="2">The sequence shown here is derived from an EMBL/GenBank/DDBJ whole genome shotgun (WGS) entry which is preliminary data.</text>
</comment>
<evidence type="ECO:0000313" key="2">
    <source>
        <dbReference type="EMBL" id="KAG5845977.1"/>
    </source>
</evidence>
<evidence type="ECO:0000313" key="3">
    <source>
        <dbReference type="Proteomes" id="UP001044222"/>
    </source>
</evidence>
<accession>A0A9D3MDG5</accession>
<feature type="region of interest" description="Disordered" evidence="1">
    <location>
        <begin position="73"/>
        <end position="114"/>
    </location>
</feature>
<dbReference type="AlphaFoldDB" id="A0A9D3MDG5"/>
<feature type="compositionally biased region" description="Basic and acidic residues" evidence="1">
    <location>
        <begin position="77"/>
        <end position="112"/>
    </location>
</feature>
<protein>
    <submittedName>
        <fullName evidence="2">Uncharacterized protein</fullName>
    </submittedName>
</protein>
<proteinExistence type="predicted"/>
<sequence>MEEFHSEARLQEWKESIEDEIRGTWNEWCGSIYTTMMGELTVRFARERAEMEEKILLERQSIMNEVEKMIARSSEGMGRKRSEERKWEETENERKEMEKKIAEQQQEERNVKETMVGQNTEMQAENVLWKCSFAQDMLSNWTEWSGVVLANIRSEFQRSVQWEREEFEERLLCERQTIIKEAETLMAGKDEAAEIESEEAGPSRQGWREEEDLIMKGGFQFLGLPTLSWTSSVVLRAYTLAGEDGRGSMRILYMTMEGLHDYTLQIKHDKKEEYQEASLE</sequence>
<evidence type="ECO:0000256" key="1">
    <source>
        <dbReference type="SAM" id="MobiDB-lite"/>
    </source>
</evidence>
<reference evidence="2" key="1">
    <citation type="submission" date="2021-01" db="EMBL/GenBank/DDBJ databases">
        <title>A chromosome-scale assembly of European eel, Anguilla anguilla.</title>
        <authorList>
            <person name="Henkel C."/>
            <person name="Jong-Raadsen S.A."/>
            <person name="Dufour S."/>
            <person name="Weltzien F.-A."/>
            <person name="Palstra A.P."/>
            <person name="Pelster B."/>
            <person name="Spaink H.P."/>
            <person name="Van Den Thillart G.E."/>
            <person name="Jansen H."/>
            <person name="Zahm M."/>
            <person name="Klopp C."/>
            <person name="Cedric C."/>
            <person name="Louis A."/>
            <person name="Berthelot C."/>
            <person name="Parey E."/>
            <person name="Roest Crollius H."/>
            <person name="Montfort J."/>
            <person name="Robinson-Rechavi M."/>
            <person name="Bucao C."/>
            <person name="Bouchez O."/>
            <person name="Gislard M."/>
            <person name="Lluch J."/>
            <person name="Milhes M."/>
            <person name="Lampietro C."/>
            <person name="Lopez Roques C."/>
            <person name="Donnadieu C."/>
            <person name="Braasch I."/>
            <person name="Desvignes T."/>
            <person name="Postlethwait J."/>
            <person name="Bobe J."/>
            <person name="Guiguen Y."/>
            <person name="Dirks R."/>
        </authorList>
    </citation>
    <scope>NUCLEOTIDE SEQUENCE</scope>
    <source>
        <strain evidence="2">Tag_6206</strain>
        <tissue evidence="2">Liver</tissue>
    </source>
</reference>
<dbReference type="Proteomes" id="UP001044222">
    <property type="component" value="Chromosome 7"/>
</dbReference>